<organism evidence="1 2">
    <name type="scientific">Solanum commersonii</name>
    <name type="common">Commerson's wild potato</name>
    <name type="synonym">Commerson's nightshade</name>
    <dbReference type="NCBI Taxonomy" id="4109"/>
    <lineage>
        <taxon>Eukaryota</taxon>
        <taxon>Viridiplantae</taxon>
        <taxon>Streptophyta</taxon>
        <taxon>Embryophyta</taxon>
        <taxon>Tracheophyta</taxon>
        <taxon>Spermatophyta</taxon>
        <taxon>Magnoliopsida</taxon>
        <taxon>eudicotyledons</taxon>
        <taxon>Gunneridae</taxon>
        <taxon>Pentapetalae</taxon>
        <taxon>asterids</taxon>
        <taxon>lamiids</taxon>
        <taxon>Solanales</taxon>
        <taxon>Solanaceae</taxon>
        <taxon>Solanoideae</taxon>
        <taxon>Solaneae</taxon>
        <taxon>Solanum</taxon>
    </lineage>
</organism>
<accession>A0A9J5ZPN4</accession>
<sequence>MNYGYGNRSAKHCPAPTLGPDKIRIRAGSLTLGVKCSLIKRVSKVYQFGFMVANVAQETYGSLKNTTVCFALTGYINHVDILQLCIFYT</sequence>
<evidence type="ECO:0000313" key="1">
    <source>
        <dbReference type="EMBL" id="KAG5614134.1"/>
    </source>
</evidence>
<name>A0A9J5ZPN4_SOLCO</name>
<comment type="caution">
    <text evidence="1">The sequence shown here is derived from an EMBL/GenBank/DDBJ whole genome shotgun (WGS) entry which is preliminary data.</text>
</comment>
<dbReference type="EMBL" id="JACXVP010000003">
    <property type="protein sequence ID" value="KAG5614134.1"/>
    <property type="molecule type" value="Genomic_DNA"/>
</dbReference>
<evidence type="ECO:0000313" key="2">
    <source>
        <dbReference type="Proteomes" id="UP000824120"/>
    </source>
</evidence>
<dbReference type="AlphaFoldDB" id="A0A9J5ZPN4"/>
<keyword evidence="2" id="KW-1185">Reference proteome</keyword>
<dbReference type="Proteomes" id="UP000824120">
    <property type="component" value="Chromosome 3"/>
</dbReference>
<gene>
    <name evidence="1" type="ORF">H5410_013958</name>
</gene>
<protein>
    <submittedName>
        <fullName evidence="1">Uncharacterized protein</fullName>
    </submittedName>
</protein>
<proteinExistence type="predicted"/>
<reference evidence="1 2" key="1">
    <citation type="submission" date="2020-09" db="EMBL/GenBank/DDBJ databases">
        <title>De no assembly of potato wild relative species, Solanum commersonii.</title>
        <authorList>
            <person name="Cho K."/>
        </authorList>
    </citation>
    <scope>NUCLEOTIDE SEQUENCE [LARGE SCALE GENOMIC DNA]</scope>
    <source>
        <strain evidence="1">LZ3.2</strain>
        <tissue evidence="1">Leaf</tissue>
    </source>
</reference>